<evidence type="ECO:0000256" key="1">
    <source>
        <dbReference type="SAM" id="MobiDB-lite"/>
    </source>
</evidence>
<dbReference type="Proteomes" id="UP000189452">
    <property type="component" value="Chromosome"/>
</dbReference>
<evidence type="ECO:0000313" key="6">
    <source>
        <dbReference type="Proteomes" id="UP000189452"/>
    </source>
</evidence>
<organism evidence="3 6">
    <name type="scientific">Mycobacterium tuberculosis</name>
    <dbReference type="NCBI Taxonomy" id="1773"/>
    <lineage>
        <taxon>Bacteria</taxon>
        <taxon>Bacillati</taxon>
        <taxon>Actinomycetota</taxon>
        <taxon>Actinomycetes</taxon>
        <taxon>Mycobacteriales</taxon>
        <taxon>Mycobacteriaceae</taxon>
        <taxon>Mycobacterium</taxon>
        <taxon>Mycobacterium tuberculosis complex</taxon>
    </lineage>
</organism>
<feature type="region of interest" description="Disordered" evidence="1">
    <location>
        <begin position="233"/>
        <end position="299"/>
    </location>
</feature>
<protein>
    <submittedName>
        <fullName evidence="4">Alanine/proline-rich protein</fullName>
    </submittedName>
    <submittedName>
        <fullName evidence="2">Conserved alanine and proline rich protein</fullName>
    </submittedName>
</protein>
<evidence type="ECO:0000313" key="4">
    <source>
        <dbReference type="EMBL" id="VCU51759.1"/>
    </source>
</evidence>
<sequence length="476" mass="48627">MRGGADRVRVADRLNVAERLAEGRPAAEHTQSYVRACHLVGYQHPDLTAYPAQIHDWYGSEDGLDLHALDADCAQLRAAASVLMEALRMERSQVAVLAAAWTGSGADAAVHFVQRHCETGNSVVTEVRAAAQRCESLRDNLWQLVDSKVATAIAIDERALAQRPAWLAAAEALTTEGADRPTAVEVVRQQIQPYVDDDVRNDWLTTMRSTTAGVAASYDAVTDQLASAPRAHFEIPDDLGPGRQPSPASVPAQPSATAAITPAAALPPPDPVPAVTSRPVTPSDFGSAPGDGSATPAGVGSAGGFGDAGGTGGLGGFAGLAGLANRIVDAVDSLLGSVAEQLGDPLAADNPPGAVDPFAEDAADNADDGDDAHPEEADEAAEPKEATEPDEADEVDDADESVPAERAQDVAEEATLPPVAEPPPPAAPPVAEPPPPVAAPAPPGAPEPANGPSPEALSEGATPCEIAADELPQAGP</sequence>
<dbReference type="EMBL" id="LR027516">
    <property type="protein sequence ID" value="VCU51759.1"/>
    <property type="molecule type" value="Genomic_DNA"/>
</dbReference>
<feature type="compositionally biased region" description="Acidic residues" evidence="1">
    <location>
        <begin position="358"/>
        <end position="370"/>
    </location>
</feature>
<reference evidence="3 6" key="3">
    <citation type="submission" date="2017-02" db="EMBL/GenBank/DDBJ databases">
        <title>Protein polymorphisms may explain contrasting epidemiological fitness of two variants of a multidrug-resistant Mycobacterium tuberculosis strain.</title>
        <authorList>
            <person name="Bigi M.M."/>
            <person name="Lopez B."/>
            <person name="Blanco F.C."/>
            <person name="Sasiain M.C."/>
            <person name="De La Barrera S."/>
            <person name="Ritacco V."/>
            <person name="Bigi F."/>
            <person name="Soria M.A."/>
        </authorList>
    </citation>
    <scope>NUCLEOTIDE SEQUENCE [LARGE SCALE GENOMIC DNA]</scope>
    <source>
        <strain evidence="3 6">6548</strain>
    </source>
</reference>
<feature type="compositionally biased region" description="Acidic residues" evidence="1">
    <location>
        <begin position="388"/>
        <end position="402"/>
    </location>
</feature>
<dbReference type="EMBL" id="LWDQ01000001">
    <property type="protein sequence ID" value="OMH61402.1"/>
    <property type="molecule type" value="Genomic_DNA"/>
</dbReference>
<reference evidence="3 6" key="2">
    <citation type="submission" date="2016-04" db="EMBL/GenBank/DDBJ databases">
        <authorList>
            <person name="Bigi M."/>
            <person name="Bigi F."/>
            <person name="Soria M.A."/>
        </authorList>
    </citation>
    <scope>NUCLEOTIDE SEQUENCE [LARGE SCALE GENOMIC DNA]</scope>
    <source>
        <strain evidence="3 6">6548</strain>
    </source>
</reference>
<accession>A0A0E8XAU3</accession>
<evidence type="ECO:0000313" key="3">
    <source>
        <dbReference type="EMBL" id="OMH61402.1"/>
    </source>
</evidence>
<dbReference type="Proteomes" id="UP000050139">
    <property type="component" value="Unassembled WGS sequence"/>
</dbReference>
<evidence type="ECO:0000313" key="5">
    <source>
        <dbReference type="Proteomes" id="UP000050139"/>
    </source>
</evidence>
<feature type="compositionally biased region" description="Low complexity" evidence="1">
    <location>
        <begin position="245"/>
        <end position="264"/>
    </location>
</feature>
<feature type="region of interest" description="Disordered" evidence="1">
    <location>
        <begin position="345"/>
        <end position="476"/>
    </location>
</feature>
<dbReference type="AlphaFoldDB" id="A0A0E8XAU3"/>
<reference evidence="2 5" key="1">
    <citation type="submission" date="2015-03" db="EMBL/GenBank/DDBJ databases">
        <authorList>
            <consortium name="Pathogen Informatics"/>
            <person name="Murphy D."/>
        </authorList>
    </citation>
    <scope>NUCLEOTIDE SEQUENCE [LARGE SCALE GENOMIC DNA]</scope>
    <source>
        <strain evidence="2 5">0268S</strain>
    </source>
</reference>
<reference evidence="4 7" key="4">
    <citation type="submission" date="2018-08" db="EMBL/GenBank/DDBJ databases">
        <authorList>
            <person name="Fokvardsen B D."/>
            <person name="Norman A."/>
        </authorList>
    </citation>
    <scope>NUCLEOTIDE SEQUENCE [LARGE SCALE GENOMIC DNA]</scope>
    <source>
        <strain evidence="4 7">DKC2</strain>
    </source>
</reference>
<dbReference type="EMBL" id="COPH01000038">
    <property type="protein sequence ID" value="CLW96487.1"/>
    <property type="molecule type" value="Genomic_DNA"/>
</dbReference>
<name>A0A0E8XAU3_MYCTX</name>
<evidence type="ECO:0000313" key="2">
    <source>
        <dbReference type="EMBL" id="CLW96487.1"/>
    </source>
</evidence>
<gene>
    <name evidence="3" type="ORF">A4S10_03593</name>
    <name evidence="4" type="ORF">DKC2_3669</name>
    <name evidence="2" type="ORF">ERS094118_03718</name>
</gene>
<evidence type="ECO:0000313" key="7">
    <source>
        <dbReference type="Proteomes" id="UP000300237"/>
    </source>
</evidence>
<feature type="compositionally biased region" description="Pro residues" evidence="1">
    <location>
        <begin position="419"/>
        <end position="451"/>
    </location>
</feature>
<dbReference type="Proteomes" id="UP000300237">
    <property type="component" value="Chromosome"/>
</dbReference>
<feature type="compositionally biased region" description="Basic and acidic residues" evidence="1">
    <location>
        <begin position="371"/>
        <end position="387"/>
    </location>
</feature>
<proteinExistence type="predicted"/>